<organism evidence="2 3">
    <name type="scientific">Mogibacterium diversum</name>
    <dbReference type="NCBI Taxonomy" id="114527"/>
    <lineage>
        <taxon>Bacteria</taxon>
        <taxon>Bacillati</taxon>
        <taxon>Bacillota</taxon>
        <taxon>Clostridia</taxon>
        <taxon>Peptostreptococcales</taxon>
        <taxon>Anaerovoracaceae</taxon>
        <taxon>Mogibacterium</taxon>
    </lineage>
</organism>
<reference evidence="3" key="1">
    <citation type="submission" date="2018-02" db="EMBL/GenBank/DDBJ databases">
        <authorList>
            <person name="Holder M.E."/>
            <person name="Ajami N.J."/>
            <person name="Petrosino J.F."/>
        </authorList>
    </citation>
    <scope>NUCLEOTIDE SEQUENCE [LARGE SCALE GENOMIC DNA]</scope>
    <source>
        <strain evidence="3">CCUG 47132</strain>
    </source>
</reference>
<dbReference type="Proteomes" id="UP000237883">
    <property type="component" value="Chromosome"/>
</dbReference>
<evidence type="ECO:0000256" key="1">
    <source>
        <dbReference type="SAM" id="Phobius"/>
    </source>
</evidence>
<accession>A0A2S0L5I2</accession>
<keyword evidence="1" id="KW-0472">Membrane</keyword>
<dbReference type="RefSeq" id="WP_106057590.1">
    <property type="nucleotide sequence ID" value="NZ_CP027228.1"/>
</dbReference>
<keyword evidence="1" id="KW-1133">Transmembrane helix</keyword>
<gene>
    <name evidence="2" type="ORF">C5Q96_06610</name>
</gene>
<dbReference type="GeneID" id="78391932"/>
<keyword evidence="3" id="KW-1185">Reference proteome</keyword>
<dbReference type="Pfam" id="PF16079">
    <property type="entry name" value="Phage_holin_5_2"/>
    <property type="match status" value="1"/>
</dbReference>
<evidence type="ECO:0000313" key="3">
    <source>
        <dbReference type="Proteomes" id="UP000237883"/>
    </source>
</evidence>
<feature type="transmembrane region" description="Helical" evidence="1">
    <location>
        <begin position="36"/>
        <end position="56"/>
    </location>
</feature>
<dbReference type="EMBL" id="CP027228">
    <property type="protein sequence ID" value="AVM48535.1"/>
    <property type="molecule type" value="Genomic_DNA"/>
</dbReference>
<evidence type="ECO:0000313" key="2">
    <source>
        <dbReference type="EMBL" id="AVM48535.1"/>
    </source>
</evidence>
<dbReference type="KEGG" id="mdv:C5Q96_06610"/>
<dbReference type="InterPro" id="IPR032111">
    <property type="entry name" value="Clostridium_phage_holin"/>
</dbReference>
<dbReference type="AlphaFoldDB" id="A0A2S0L5I2"/>
<feature type="transmembrane region" description="Helical" evidence="1">
    <location>
        <begin position="6"/>
        <end position="24"/>
    </location>
</feature>
<proteinExistence type="predicted"/>
<protein>
    <submittedName>
        <fullName evidence="2">Holin</fullName>
    </submittedName>
</protein>
<sequence length="113" mass="12251">MNLDFISKLFIPMVLVFCLCIGYLMKNYMPADNKIIPTVLFVIGAICGVICLGINFESIVRGGLTGLASTGLHQAFKQFISNPKVGGEFNKMSSAELHEELDPVDAPLENAEG</sequence>
<dbReference type="OrthoDB" id="1929673at2"/>
<name>A0A2S0L5I2_9FIRM</name>
<keyword evidence="1" id="KW-0812">Transmembrane</keyword>